<dbReference type="Proteomes" id="UP001159427">
    <property type="component" value="Unassembled WGS sequence"/>
</dbReference>
<gene>
    <name evidence="2" type="ORF">PEVE_00022106</name>
</gene>
<dbReference type="Gene3D" id="3.30.70.2330">
    <property type="match status" value="1"/>
</dbReference>
<reference evidence="2 3" key="1">
    <citation type="submission" date="2022-05" db="EMBL/GenBank/DDBJ databases">
        <authorList>
            <consortium name="Genoscope - CEA"/>
            <person name="William W."/>
        </authorList>
    </citation>
    <scope>NUCLEOTIDE SEQUENCE [LARGE SCALE GENOMIC DNA]</scope>
</reference>
<name>A0ABN8SMX3_9CNID</name>
<evidence type="ECO:0000313" key="2">
    <source>
        <dbReference type="EMBL" id="CAH3191590.1"/>
    </source>
</evidence>
<organism evidence="2 3">
    <name type="scientific">Porites evermanni</name>
    <dbReference type="NCBI Taxonomy" id="104178"/>
    <lineage>
        <taxon>Eukaryota</taxon>
        <taxon>Metazoa</taxon>
        <taxon>Cnidaria</taxon>
        <taxon>Anthozoa</taxon>
        <taxon>Hexacorallia</taxon>
        <taxon>Scleractinia</taxon>
        <taxon>Fungiina</taxon>
        <taxon>Poritidae</taxon>
        <taxon>Porites</taxon>
    </lineage>
</organism>
<sequence length="348" mass="39214">MDAVERRPCDVKLFKDNRYVWLHCTDLESRFELTVKSFPLLKVKLVYGHFSFMWDLSERRLVMLPDSDDAMSKLTGVKSPCCIDVKSSAVFDVAPEETDDNEGAKMAVIWDFEPTTGMTGAAIQPEEKPADHMVSVPRLAFDEVSCNCTQFPGVGDIVRTPDTGAIAARLQNLDLSGIPDACGDTDDENDKESEEEGTRDESNSEAEEELFTELMQLKGSSYHDSFQSSLEKCKERLLEKEKIDLRLQFEPTNVRDENAIVVQASLSAGEGGWQSIGYIPAVKVRKVTIAMRKREVRLVTLKTVFYQFVFDIGQKNIFLQFQCLRLAGGPLTKKTTSTMTKFRFLNNN</sequence>
<keyword evidence="3" id="KW-1185">Reference proteome</keyword>
<dbReference type="EMBL" id="CALNXI010002958">
    <property type="protein sequence ID" value="CAH3191590.1"/>
    <property type="molecule type" value="Genomic_DNA"/>
</dbReference>
<protein>
    <submittedName>
        <fullName evidence="2">Uncharacterized protein</fullName>
    </submittedName>
</protein>
<comment type="caution">
    <text evidence="2">The sequence shown here is derived from an EMBL/GenBank/DDBJ whole genome shotgun (WGS) entry which is preliminary data.</text>
</comment>
<evidence type="ECO:0000313" key="3">
    <source>
        <dbReference type="Proteomes" id="UP001159427"/>
    </source>
</evidence>
<accession>A0ABN8SMX3</accession>
<evidence type="ECO:0000256" key="1">
    <source>
        <dbReference type="SAM" id="MobiDB-lite"/>
    </source>
</evidence>
<feature type="compositionally biased region" description="Acidic residues" evidence="1">
    <location>
        <begin position="183"/>
        <end position="208"/>
    </location>
</feature>
<proteinExistence type="predicted"/>
<feature type="region of interest" description="Disordered" evidence="1">
    <location>
        <begin position="177"/>
        <end position="208"/>
    </location>
</feature>